<organism evidence="2 3">
    <name type="scientific">Aureibaculum algae</name>
    <dbReference type="NCBI Taxonomy" id="2584122"/>
    <lineage>
        <taxon>Bacteria</taxon>
        <taxon>Pseudomonadati</taxon>
        <taxon>Bacteroidota</taxon>
        <taxon>Flavobacteriia</taxon>
        <taxon>Flavobacteriales</taxon>
        <taxon>Flavobacteriaceae</taxon>
        <taxon>Aureibaculum</taxon>
    </lineage>
</organism>
<feature type="transmembrane region" description="Helical" evidence="1">
    <location>
        <begin position="299"/>
        <end position="321"/>
    </location>
</feature>
<evidence type="ECO:0000313" key="3">
    <source>
        <dbReference type="Proteomes" id="UP000306229"/>
    </source>
</evidence>
<keyword evidence="1" id="KW-0472">Membrane</keyword>
<proteinExistence type="predicted"/>
<dbReference type="EMBL" id="CP040749">
    <property type="protein sequence ID" value="QCX40250.1"/>
    <property type="molecule type" value="Genomic_DNA"/>
</dbReference>
<sequence>MPLVFKPGKVSKSYIEGKRMQYANPFRLYLNVTIIFFLLQSLFSVVDKYSLNEFSSENSNNFITVKDSTHINTTPTDSILKNLPIYKSNENSSNDLTKNLLLRIDSIFTSTNLLEQLKSDSNLKIVKDSIYKNFFVSNNNYISEQINKAVENNNWNVFQAITTLNKDTYEHVERILKENDVDYVIPDKYKSQTEADFNNFNFFKKLNKFSKYDKAHPNGTALGAMEELGVAKTRWNAFNYKLAQNINKIFNDSEAANAFQKSIISKISIALFFLLPLFTFGLSLLYFRHKWSYTEHLIFVFNTQTVFFLLLIIFTIFDRIFDTNTSMSIFIIVFLLYLFKALHNFYGQRKPKTFVKFILLNIFYFTLSVIGFVAVLFTAFIL</sequence>
<keyword evidence="1" id="KW-0812">Transmembrane</keyword>
<feature type="transmembrane region" description="Helical" evidence="1">
    <location>
        <begin position="267"/>
        <end position="287"/>
    </location>
</feature>
<dbReference type="AlphaFoldDB" id="A0A5B7TVB6"/>
<evidence type="ECO:0000313" key="2">
    <source>
        <dbReference type="EMBL" id="QCX40250.1"/>
    </source>
</evidence>
<gene>
    <name evidence="2" type="ORF">FF125_18010</name>
</gene>
<evidence type="ECO:0000256" key="1">
    <source>
        <dbReference type="SAM" id="Phobius"/>
    </source>
</evidence>
<name>A0A5B7TVB6_9FLAO</name>
<protein>
    <submittedName>
        <fullName evidence="2">DUF3667 domain-containing protein</fullName>
    </submittedName>
</protein>
<dbReference type="OrthoDB" id="675873at2"/>
<accession>A0A5B7TVB6</accession>
<dbReference type="Pfam" id="PF12412">
    <property type="entry name" value="DUF3667"/>
    <property type="match status" value="1"/>
</dbReference>
<feature type="transmembrane region" description="Helical" evidence="1">
    <location>
        <begin position="327"/>
        <end position="346"/>
    </location>
</feature>
<keyword evidence="3" id="KW-1185">Reference proteome</keyword>
<dbReference type="KEGG" id="fbe:FF125_18010"/>
<feature type="transmembrane region" description="Helical" evidence="1">
    <location>
        <begin position="358"/>
        <end position="381"/>
    </location>
</feature>
<dbReference type="Proteomes" id="UP000306229">
    <property type="component" value="Chromosome"/>
</dbReference>
<reference evidence="2 3" key="1">
    <citation type="submission" date="2019-05" db="EMBL/GenBank/DDBJ databases">
        <title>Algicella ahnfeltiae gen. nov., sp. nov., a novel marine bacterium of the family Flavobacteriaceae isolated from a red alga.</title>
        <authorList>
            <person name="Nedashkovskaya O.I."/>
            <person name="Kukhlevskiy A.D."/>
            <person name="Kim S.-G."/>
            <person name="Zhukova N.V."/>
            <person name="Mikhailov V.V."/>
        </authorList>
    </citation>
    <scope>NUCLEOTIDE SEQUENCE [LARGE SCALE GENOMIC DNA]</scope>
    <source>
        <strain evidence="2 3">10Alg115</strain>
    </source>
</reference>
<keyword evidence="1" id="KW-1133">Transmembrane helix</keyword>
<dbReference type="InterPro" id="IPR022134">
    <property type="entry name" value="DUF3667"/>
</dbReference>
<feature type="transmembrane region" description="Helical" evidence="1">
    <location>
        <begin position="28"/>
        <end position="46"/>
    </location>
</feature>